<evidence type="ECO:0000313" key="7">
    <source>
        <dbReference type="EMBL" id="KAF1381206.1"/>
    </source>
</evidence>
<evidence type="ECO:0000256" key="2">
    <source>
        <dbReference type="ARBA" id="ARBA00022692"/>
    </source>
</evidence>
<feature type="domain" description="Immunoglobulin" evidence="6">
    <location>
        <begin position="27"/>
        <end position="129"/>
    </location>
</feature>
<comment type="subcellular location">
    <subcellularLocation>
        <location evidence="1">Membrane</location>
    </subcellularLocation>
</comment>
<evidence type="ECO:0000256" key="4">
    <source>
        <dbReference type="SAM" id="Phobius"/>
    </source>
</evidence>
<evidence type="ECO:0000256" key="3">
    <source>
        <dbReference type="ARBA" id="ARBA00023136"/>
    </source>
</evidence>
<evidence type="ECO:0000313" key="8">
    <source>
        <dbReference type="Proteomes" id="UP000465112"/>
    </source>
</evidence>
<proteinExistence type="predicted"/>
<dbReference type="SUPFAM" id="SSF48726">
    <property type="entry name" value="Immunoglobulin"/>
    <property type="match status" value="1"/>
</dbReference>
<evidence type="ECO:0000256" key="5">
    <source>
        <dbReference type="SAM" id="SignalP"/>
    </source>
</evidence>
<dbReference type="PANTHER" id="PTHR11860:SF87">
    <property type="entry name" value="CMRF35-LIKE MOLECULE 8"/>
    <property type="match status" value="1"/>
</dbReference>
<comment type="caution">
    <text evidence="7">The sequence shown here is derived from an EMBL/GenBank/DDBJ whole genome shotgun (WGS) entry which is preliminary data.</text>
</comment>
<organism evidence="7 8">
    <name type="scientific">Perca fluviatilis</name>
    <name type="common">European perch</name>
    <dbReference type="NCBI Taxonomy" id="8168"/>
    <lineage>
        <taxon>Eukaryota</taxon>
        <taxon>Metazoa</taxon>
        <taxon>Chordata</taxon>
        <taxon>Craniata</taxon>
        <taxon>Vertebrata</taxon>
        <taxon>Euteleostomi</taxon>
        <taxon>Actinopterygii</taxon>
        <taxon>Neopterygii</taxon>
        <taxon>Teleostei</taxon>
        <taxon>Neoteleostei</taxon>
        <taxon>Acanthomorphata</taxon>
        <taxon>Eupercaria</taxon>
        <taxon>Perciformes</taxon>
        <taxon>Percoidei</taxon>
        <taxon>Percidae</taxon>
        <taxon>Percinae</taxon>
        <taxon>Perca</taxon>
    </lineage>
</organism>
<feature type="chain" id="PRO_5025684032" description="Immunoglobulin domain-containing protein" evidence="5">
    <location>
        <begin position="26"/>
        <end position="193"/>
    </location>
</feature>
<dbReference type="GO" id="GO:0004888">
    <property type="term" value="F:transmembrane signaling receptor activity"/>
    <property type="evidence" value="ECO:0007669"/>
    <property type="project" value="TreeGrafter"/>
</dbReference>
<gene>
    <name evidence="7" type="ORF">PFLUV_G00151180</name>
</gene>
<dbReference type="GO" id="GO:0005886">
    <property type="term" value="C:plasma membrane"/>
    <property type="evidence" value="ECO:0007669"/>
    <property type="project" value="TreeGrafter"/>
</dbReference>
<reference evidence="7 8" key="1">
    <citation type="submission" date="2019-06" db="EMBL/GenBank/DDBJ databases">
        <title>A chromosome-scale genome assembly of the European perch, Perca fluviatilis.</title>
        <authorList>
            <person name="Roques C."/>
            <person name="Zahm M."/>
            <person name="Cabau C."/>
            <person name="Klopp C."/>
            <person name="Bouchez O."/>
            <person name="Donnadieu C."/>
            <person name="Kuhl H."/>
            <person name="Gislard M."/>
            <person name="Guendouz S."/>
            <person name="Journot L."/>
            <person name="Haffray P."/>
            <person name="Bestin A."/>
            <person name="Morvezen R."/>
            <person name="Feron R."/>
            <person name="Wen M."/>
            <person name="Jouanno E."/>
            <person name="Herpin A."/>
            <person name="Schartl M."/>
            <person name="Postlethwait J."/>
            <person name="Schaerlinger B."/>
            <person name="Chardard D."/>
            <person name="Lecocq T."/>
            <person name="Poncet C."/>
            <person name="Jaffrelo L."/>
            <person name="Lampietro C."/>
            <person name="Guiguen Y."/>
        </authorList>
    </citation>
    <scope>NUCLEOTIDE SEQUENCE [LARGE SCALE GENOMIC DNA]</scope>
    <source>
        <tissue evidence="7">Blood</tissue>
    </source>
</reference>
<dbReference type="InterPro" id="IPR013783">
    <property type="entry name" value="Ig-like_fold"/>
</dbReference>
<dbReference type="InterPro" id="IPR036179">
    <property type="entry name" value="Ig-like_dom_sf"/>
</dbReference>
<dbReference type="Gene3D" id="2.60.40.10">
    <property type="entry name" value="Immunoglobulins"/>
    <property type="match status" value="1"/>
</dbReference>
<protein>
    <recommendedName>
        <fullName evidence="6">Immunoglobulin domain-containing protein</fullName>
    </recommendedName>
</protein>
<dbReference type="EMBL" id="VHII01000013">
    <property type="protein sequence ID" value="KAF1381206.1"/>
    <property type="molecule type" value="Genomic_DNA"/>
</dbReference>
<accession>A0A6A5EFF8</accession>
<keyword evidence="4" id="KW-1133">Transmembrane helix</keyword>
<name>A0A6A5EFF8_PERFL</name>
<keyword evidence="2 4" id="KW-0812">Transmembrane</keyword>
<dbReference type="SMART" id="SM00409">
    <property type="entry name" value="IG"/>
    <property type="match status" value="1"/>
</dbReference>
<dbReference type="InterPro" id="IPR003599">
    <property type="entry name" value="Ig_sub"/>
</dbReference>
<feature type="transmembrane region" description="Helical" evidence="4">
    <location>
        <begin position="134"/>
        <end position="157"/>
    </location>
</feature>
<keyword evidence="5" id="KW-0732">Signal</keyword>
<keyword evidence="8" id="KW-1185">Reference proteome</keyword>
<feature type="signal peptide" evidence="5">
    <location>
        <begin position="1"/>
        <end position="25"/>
    </location>
</feature>
<dbReference type="PANTHER" id="PTHR11860">
    <property type="entry name" value="POLYMERIC-IMMUNOGLOBULIN RECEPTOR"/>
    <property type="match status" value="1"/>
</dbReference>
<dbReference type="Proteomes" id="UP000465112">
    <property type="component" value="Chromosome 13"/>
</dbReference>
<sequence>MNVCQSLICFFFLTLQDGNIGLINAEIIESTGTEGGNITVRCSFTFSGRRRIFCKDQCKEGDILIDTEEDTAQRGRYSIKCIEGGFPVSKIILYVSIRNLTQSDSGRYRCGLVRDSFSSSYQEIEIRVTDDLPLVLGVCVPVVVVVAVLAAVLLFFYKKRTKHSDDSNQRGNTDITRTEVTFSNSSIFVNSHC</sequence>
<evidence type="ECO:0000259" key="6">
    <source>
        <dbReference type="SMART" id="SM00409"/>
    </source>
</evidence>
<evidence type="ECO:0000256" key="1">
    <source>
        <dbReference type="ARBA" id="ARBA00004370"/>
    </source>
</evidence>
<dbReference type="InterPro" id="IPR050671">
    <property type="entry name" value="CD300_family_receptors"/>
</dbReference>
<keyword evidence="3 4" id="KW-0472">Membrane</keyword>
<dbReference type="AlphaFoldDB" id="A0A6A5EFF8"/>